<evidence type="ECO:0000313" key="2">
    <source>
        <dbReference type="Proteomes" id="UP000094527"/>
    </source>
</evidence>
<dbReference type="AlphaFoldDB" id="A0A1D2MAN0"/>
<dbReference type="STRING" id="48709.A0A1D2MAN0"/>
<dbReference type="PANTHER" id="PTHR40240:SF1">
    <property type="entry name" value="PLEXUS, ISOFORM A"/>
    <property type="match status" value="1"/>
</dbReference>
<proteinExistence type="predicted"/>
<sequence>MGVPKLGSAIKCHTSELLSFKDMAQEVRSHPTGCTTKPHFPSLSRYSPFTRAIFRENKSTDACDSLHDQWNLSEKSKIAAPQNGMYNNIKNFICSVCGVKTYRKRIRALPFKKFPVLAKSMQPGSFTICKNRFAIVCLDCSETLWCQSEEYDRWGLPVHKRLYNWMTRTPPPDNSWEACVARLPSGKMQLPRSPPIVSSVIQNKGLGTAKELHSPASNTCLKVKQKTPTSETMCSLPTPDSDDIDKMSFTWSNIIFNY</sequence>
<gene>
    <name evidence="1" type="ORF">Ocin01_16694</name>
</gene>
<dbReference type="EMBL" id="LJIJ01002253">
    <property type="protein sequence ID" value="ODM89989.1"/>
    <property type="molecule type" value="Genomic_DNA"/>
</dbReference>
<name>A0A1D2MAN0_ORCCI</name>
<organism evidence="1 2">
    <name type="scientific">Orchesella cincta</name>
    <name type="common">Springtail</name>
    <name type="synonym">Podura cincta</name>
    <dbReference type="NCBI Taxonomy" id="48709"/>
    <lineage>
        <taxon>Eukaryota</taxon>
        <taxon>Metazoa</taxon>
        <taxon>Ecdysozoa</taxon>
        <taxon>Arthropoda</taxon>
        <taxon>Hexapoda</taxon>
        <taxon>Collembola</taxon>
        <taxon>Entomobryomorpha</taxon>
        <taxon>Entomobryoidea</taxon>
        <taxon>Orchesellidae</taxon>
        <taxon>Orchesellinae</taxon>
        <taxon>Orchesella</taxon>
    </lineage>
</organism>
<evidence type="ECO:0000313" key="1">
    <source>
        <dbReference type="EMBL" id="ODM89989.1"/>
    </source>
</evidence>
<protein>
    <submittedName>
        <fullName evidence="1">Uncharacterized protein</fullName>
    </submittedName>
</protein>
<keyword evidence="2" id="KW-1185">Reference proteome</keyword>
<accession>A0A1D2MAN0</accession>
<dbReference type="OrthoDB" id="8744624at2759"/>
<dbReference type="Proteomes" id="UP000094527">
    <property type="component" value="Unassembled WGS sequence"/>
</dbReference>
<reference evidence="1 2" key="1">
    <citation type="journal article" date="2016" name="Genome Biol. Evol.">
        <title>Gene Family Evolution Reflects Adaptation to Soil Environmental Stressors in the Genome of the Collembolan Orchesella cincta.</title>
        <authorList>
            <person name="Faddeeva-Vakhrusheva A."/>
            <person name="Derks M.F."/>
            <person name="Anvar S.Y."/>
            <person name="Agamennone V."/>
            <person name="Suring W."/>
            <person name="Smit S."/>
            <person name="van Straalen N.M."/>
            <person name="Roelofs D."/>
        </authorList>
    </citation>
    <scope>NUCLEOTIDE SEQUENCE [LARGE SCALE GENOMIC DNA]</scope>
    <source>
        <tissue evidence="1">Mixed pool</tissue>
    </source>
</reference>
<comment type="caution">
    <text evidence="1">The sequence shown here is derived from an EMBL/GenBank/DDBJ whole genome shotgun (WGS) entry which is preliminary data.</text>
</comment>
<dbReference type="PANTHER" id="PTHR40240">
    <property type="entry name" value="PLEXUS, ISOFORM A"/>
    <property type="match status" value="1"/>
</dbReference>